<dbReference type="PROSITE" id="PS00480">
    <property type="entry name" value="CITRATE_SYNTHASE"/>
    <property type="match status" value="1"/>
</dbReference>
<dbReference type="PRINTS" id="PR00143">
    <property type="entry name" value="CITRTSNTHASE"/>
</dbReference>
<dbReference type="Gene3D" id="1.10.230.10">
    <property type="entry name" value="Cytochrome P450-Terp, domain 2"/>
    <property type="match status" value="1"/>
</dbReference>
<evidence type="ECO:0000256" key="1">
    <source>
        <dbReference type="ARBA" id="ARBA00004751"/>
    </source>
</evidence>
<keyword evidence="3 8" id="KW-0816">Tricarboxylic acid cycle</keyword>
<keyword evidence="4 7" id="KW-0808">Transferase</keyword>
<comment type="caution">
    <text evidence="10">The sequence shown here is derived from an EMBL/GenBank/DDBJ whole genome shotgun (WGS) entry which is preliminary data.</text>
</comment>
<sequence length="428" mass="47825">MTEQSLTVRDNRTGKDYDLAITDGTIRAADLKQISATDGDGGLATYDPGFVNTASTRSSVTFIDGDKGILEYRGYPIEQLAEQSNYLEVAYLLVNGALPNKAEYEAWVHDVTYHTFVHENLKTFMQGFRYDAHPMGMLLASVGALSTFYPESREIFDEESRALQIRRLIAKMPTLGAFSFRHAQGKPYVYPDNELSYAANFLSMLFKMSEPKYAADDRLVRALEILFILHADHEQNASTNAVRAIGSTQVDPYSAVTGGIAALYGPLHGGANEAVLKMLRRIGSVDNVPSFIEGVKNGEERLMGFGHRVYKNYDPRAKIIKKAADDVFEVTGINPLLKIAVELEKIALEDEYFVSRKLYPNVDFYSGLIYEALQFPPEMFTVLFAIPRTSGWLAQWLESLGDTDQKIARPKQIYTGARGVQYVPMGDR</sequence>
<dbReference type="RefSeq" id="WP_344144653.1">
    <property type="nucleotide sequence ID" value="NZ_BAAANF010000002.1"/>
</dbReference>
<dbReference type="NCBIfam" id="TIGR01798">
    <property type="entry name" value="cit_synth_I"/>
    <property type="match status" value="1"/>
</dbReference>
<evidence type="ECO:0000256" key="2">
    <source>
        <dbReference type="ARBA" id="ARBA00010566"/>
    </source>
</evidence>
<dbReference type="InterPro" id="IPR016142">
    <property type="entry name" value="Citrate_synth-like_lrg_a-sub"/>
</dbReference>
<dbReference type="PIRSF" id="PIRSF001369">
    <property type="entry name" value="Citrate_synth"/>
    <property type="match status" value="1"/>
</dbReference>
<evidence type="ECO:0000256" key="8">
    <source>
        <dbReference type="RuleBase" id="RU003370"/>
    </source>
</evidence>
<comment type="pathway">
    <text evidence="1 8">Carbohydrate metabolism; tricarboxylic acid cycle; isocitrate from oxaloacetate: step 1/2.</text>
</comment>
<dbReference type="InterPro" id="IPR019810">
    <property type="entry name" value="Citrate_synthase_AS"/>
</dbReference>
<proteinExistence type="inferred from homology"/>
<dbReference type="NCBIfam" id="NF004126">
    <property type="entry name" value="PRK05614.1"/>
    <property type="match status" value="1"/>
</dbReference>
<dbReference type="InterPro" id="IPR016143">
    <property type="entry name" value="Citrate_synth-like_sm_a-sub"/>
</dbReference>
<evidence type="ECO:0000256" key="3">
    <source>
        <dbReference type="ARBA" id="ARBA00022532"/>
    </source>
</evidence>
<dbReference type="InterPro" id="IPR010953">
    <property type="entry name" value="Citrate_synthase_typ-I"/>
</dbReference>
<evidence type="ECO:0000313" key="11">
    <source>
        <dbReference type="Proteomes" id="UP001500280"/>
    </source>
</evidence>
<comment type="similarity">
    <text evidence="2 7 9">Belongs to the citrate synthase family.</text>
</comment>
<dbReference type="EMBL" id="BAAANF010000002">
    <property type="protein sequence ID" value="GAA1665876.1"/>
    <property type="molecule type" value="Genomic_DNA"/>
</dbReference>
<evidence type="ECO:0000256" key="6">
    <source>
        <dbReference type="NCBIfam" id="TIGR01798"/>
    </source>
</evidence>
<evidence type="ECO:0000256" key="4">
    <source>
        <dbReference type="ARBA" id="ARBA00022679"/>
    </source>
</evidence>
<evidence type="ECO:0000256" key="7">
    <source>
        <dbReference type="PIRNR" id="PIRNR001369"/>
    </source>
</evidence>
<comment type="catalytic activity">
    <reaction evidence="5 8">
        <text>oxaloacetate + acetyl-CoA + H2O = citrate + CoA + H(+)</text>
        <dbReference type="Rhea" id="RHEA:16845"/>
        <dbReference type="ChEBI" id="CHEBI:15377"/>
        <dbReference type="ChEBI" id="CHEBI:15378"/>
        <dbReference type="ChEBI" id="CHEBI:16452"/>
        <dbReference type="ChEBI" id="CHEBI:16947"/>
        <dbReference type="ChEBI" id="CHEBI:57287"/>
        <dbReference type="ChEBI" id="CHEBI:57288"/>
        <dbReference type="EC" id="2.3.3.16"/>
    </reaction>
</comment>
<gene>
    <name evidence="10" type="ORF">GCM10009745_04850</name>
</gene>
<dbReference type="PANTHER" id="PTHR42871:SF1">
    <property type="entry name" value="CITRATE SYNTHASE"/>
    <property type="match status" value="1"/>
</dbReference>
<dbReference type="InterPro" id="IPR036969">
    <property type="entry name" value="Citrate_synthase_sf"/>
</dbReference>
<evidence type="ECO:0000256" key="9">
    <source>
        <dbReference type="RuleBase" id="RU003406"/>
    </source>
</evidence>
<evidence type="ECO:0000313" key="10">
    <source>
        <dbReference type="EMBL" id="GAA1665876.1"/>
    </source>
</evidence>
<keyword evidence="11" id="KW-1185">Reference proteome</keyword>
<dbReference type="PANTHER" id="PTHR42871">
    <property type="entry name" value="CITRATE SYNTHASE"/>
    <property type="match status" value="1"/>
</dbReference>
<dbReference type="Gene3D" id="1.10.580.10">
    <property type="entry name" value="Citrate Synthase, domain 1"/>
    <property type="match status" value="1"/>
</dbReference>
<reference evidence="11" key="1">
    <citation type="journal article" date="2019" name="Int. J. Syst. Evol. Microbiol.">
        <title>The Global Catalogue of Microorganisms (GCM) 10K type strain sequencing project: providing services to taxonomists for standard genome sequencing and annotation.</title>
        <authorList>
            <consortium name="The Broad Institute Genomics Platform"/>
            <consortium name="The Broad Institute Genome Sequencing Center for Infectious Disease"/>
            <person name="Wu L."/>
            <person name="Ma J."/>
        </authorList>
    </citation>
    <scope>NUCLEOTIDE SEQUENCE [LARGE SCALE GENOMIC DNA]</scope>
    <source>
        <strain evidence="11">JCM 14307</strain>
    </source>
</reference>
<name>A0ABP4S522_9ACTN</name>
<dbReference type="Pfam" id="PF00285">
    <property type="entry name" value="Citrate_synt"/>
    <property type="match status" value="1"/>
</dbReference>
<dbReference type="InterPro" id="IPR024176">
    <property type="entry name" value="Citrate_synthase_bac-typ"/>
</dbReference>
<dbReference type="InterPro" id="IPR002020">
    <property type="entry name" value="Citrate_synthase"/>
</dbReference>
<evidence type="ECO:0000256" key="5">
    <source>
        <dbReference type="ARBA" id="ARBA00049288"/>
    </source>
</evidence>
<organism evidence="10 11">
    <name type="scientific">Kribbella yunnanensis</name>
    <dbReference type="NCBI Taxonomy" id="190194"/>
    <lineage>
        <taxon>Bacteria</taxon>
        <taxon>Bacillati</taxon>
        <taxon>Actinomycetota</taxon>
        <taxon>Actinomycetes</taxon>
        <taxon>Propionibacteriales</taxon>
        <taxon>Kribbellaceae</taxon>
        <taxon>Kribbella</taxon>
    </lineage>
</organism>
<dbReference type="SUPFAM" id="SSF48256">
    <property type="entry name" value="Citrate synthase"/>
    <property type="match status" value="1"/>
</dbReference>
<dbReference type="Proteomes" id="UP001500280">
    <property type="component" value="Unassembled WGS sequence"/>
</dbReference>
<accession>A0ABP4S522</accession>
<protein>
    <recommendedName>
        <fullName evidence="6 7">Citrate synthase</fullName>
    </recommendedName>
</protein>